<evidence type="ECO:0000256" key="1">
    <source>
        <dbReference type="SAM" id="MobiDB-lite"/>
    </source>
</evidence>
<evidence type="ECO:0000313" key="3">
    <source>
        <dbReference type="Proteomes" id="UP000016923"/>
    </source>
</evidence>
<dbReference type="AlphaFoldDB" id="S3BUP5"/>
<organism evidence="2 3">
    <name type="scientific">Ophiostoma piceae (strain UAMH 11346)</name>
    <name type="common">Sap stain fungus</name>
    <dbReference type="NCBI Taxonomy" id="1262450"/>
    <lineage>
        <taxon>Eukaryota</taxon>
        <taxon>Fungi</taxon>
        <taxon>Dikarya</taxon>
        <taxon>Ascomycota</taxon>
        <taxon>Pezizomycotina</taxon>
        <taxon>Sordariomycetes</taxon>
        <taxon>Sordariomycetidae</taxon>
        <taxon>Ophiostomatales</taxon>
        <taxon>Ophiostomataceae</taxon>
        <taxon>Ophiostoma</taxon>
    </lineage>
</organism>
<evidence type="ECO:0000313" key="2">
    <source>
        <dbReference type="EMBL" id="EPE04974.1"/>
    </source>
</evidence>
<dbReference type="EMBL" id="KE148158">
    <property type="protein sequence ID" value="EPE04974.1"/>
    <property type="molecule type" value="Genomic_DNA"/>
</dbReference>
<name>S3BUP5_OPHP1</name>
<dbReference type="STRING" id="1262450.S3BUP5"/>
<feature type="region of interest" description="Disordered" evidence="1">
    <location>
        <begin position="279"/>
        <end position="307"/>
    </location>
</feature>
<dbReference type="PANTHER" id="PTHR36205">
    <property type="entry name" value="CHROMOSOME 19, WHOLE GENOME SHOTGUN SEQUENCE"/>
    <property type="match status" value="1"/>
</dbReference>
<feature type="compositionally biased region" description="Polar residues" evidence="1">
    <location>
        <begin position="279"/>
        <end position="290"/>
    </location>
</feature>
<dbReference type="OMA" id="SAMGWGR"/>
<feature type="compositionally biased region" description="Basic and acidic residues" evidence="1">
    <location>
        <begin position="294"/>
        <end position="305"/>
    </location>
</feature>
<dbReference type="PANTHER" id="PTHR36205:SF2">
    <property type="entry name" value="MAJOR FACILITATOR SUPERFAMILY TRANSPORTER"/>
    <property type="match status" value="1"/>
</dbReference>
<dbReference type="HOGENOM" id="CLU_009650_2_0_1"/>
<sequence>MPGLLSKVSSPMGKISIRRPWAVCARPKRTLCFIVAFTIAYCLVSSWGNAEVVTSLLKKADIIKDKHGVGVVFRVGGVESQAVDESTFNEDQLPFDDIGVSSRKSDAETREEFEKEYKEAGRKPGAGKIYGGTLSNLVPANPNSNTLSVKLKPWSTVPSFSTEQPYTIDPYPSYNSWSWRRSNRARQVPCRGPLGRPVEDVSVFAGLPKGFPKPSLGSYSVFGIDPELCYERDTRLGVYALADGTRDEIDWGDLQLNCLDLNQARFELRGPANDLVTTEYGSTSRQQKGSSLHAHSESPDSSDKQKLKRWSFARPTIQACGIECERSGQPQERAVNSIKEKRTAVLLRSYTGKRYTENDRYIIRSLVSELNLQSGGEYQVFLLVHVKDQGVNLWDNTTYEKYLQGSVPREFLGMTLLWNDAFVHDTYPKLERSHEASVHNAQWLSVQKFMQEFREFSFVWNWEMDARITGHAYDMLQKLGHFAKKQPRKGLWERNERFYIPDYHGDYDTDFRRTVEAVSRKSPVWGAPSLSFISPIGPAPPTPSSEDDNYKWGVDEDADLITLSPLFDPKGTGWVLGDQVWSYNDENHTSDSLPRRGAIVTQCRLSRELLDIMHLENLRGNHVGSEMAPGTVSLLHGLKAVYAPMPVFMDRPWSPSRLARWFNNGPRGGSSGGPDSAMGWGREGRFRGTTWYYRADPPQRMYNNWVGFEDNGIGGLEWEMGHGRPCLPAMFLHPVKDVVPTSPGHESESRLPY</sequence>
<proteinExistence type="predicted"/>
<dbReference type="VEuPathDB" id="FungiDB:F503_00128"/>
<dbReference type="Pfam" id="PF11885">
    <property type="entry name" value="DUF3405"/>
    <property type="match status" value="1"/>
</dbReference>
<evidence type="ECO:0008006" key="4">
    <source>
        <dbReference type="Google" id="ProtNLM"/>
    </source>
</evidence>
<dbReference type="Proteomes" id="UP000016923">
    <property type="component" value="Unassembled WGS sequence"/>
</dbReference>
<gene>
    <name evidence="2" type="ORF">F503_00128</name>
</gene>
<accession>S3BUP5</accession>
<protein>
    <recommendedName>
        <fullName evidence="4">Major facilitator superfamily transporter</fullName>
    </recommendedName>
</protein>
<keyword evidence="3" id="KW-1185">Reference proteome</keyword>
<dbReference type="OrthoDB" id="3353407at2759"/>
<dbReference type="eggNOG" id="ENOG502SMKU">
    <property type="taxonomic scope" value="Eukaryota"/>
</dbReference>
<reference evidence="2 3" key="1">
    <citation type="journal article" date="2013" name="BMC Genomics">
        <title>The genome and transcriptome of the pine saprophyte Ophiostoma piceae, and a comparison with the bark beetle-associated pine pathogen Grosmannia clavigera.</title>
        <authorList>
            <person name="Haridas S."/>
            <person name="Wang Y."/>
            <person name="Lim L."/>
            <person name="Massoumi Alamouti S."/>
            <person name="Jackman S."/>
            <person name="Docking R."/>
            <person name="Robertson G."/>
            <person name="Birol I."/>
            <person name="Bohlmann J."/>
            <person name="Breuil C."/>
        </authorList>
    </citation>
    <scope>NUCLEOTIDE SEQUENCE [LARGE SCALE GENOMIC DNA]</scope>
    <source>
        <strain evidence="2 3">UAMH 11346</strain>
    </source>
</reference>
<dbReference type="InterPro" id="IPR021822">
    <property type="entry name" value="DUF3405"/>
</dbReference>